<gene>
    <name evidence="10" type="ORF">SAMN02746066_01001</name>
</gene>
<keyword evidence="4 10" id="KW-0808">Transferase</keyword>
<dbReference type="PANTHER" id="PTHR43877">
    <property type="entry name" value="AMINOALKYLPHOSPHONATE N-ACETYLTRANSFERASE-RELATED-RELATED"/>
    <property type="match status" value="1"/>
</dbReference>
<proteinExistence type="predicted"/>
<evidence type="ECO:0000256" key="6">
    <source>
        <dbReference type="ARBA" id="ARBA00023315"/>
    </source>
</evidence>
<dbReference type="SUPFAM" id="SSF55729">
    <property type="entry name" value="Acyl-CoA N-acyltransferases (Nat)"/>
    <property type="match status" value="1"/>
</dbReference>
<evidence type="ECO:0000256" key="5">
    <source>
        <dbReference type="ARBA" id="ARBA00023251"/>
    </source>
</evidence>
<comment type="catalytic activity">
    <reaction evidence="8">
        <text>kanamycin B + acetyl-CoA = N(6')-acetylkanamycin B + CoA + H(+)</text>
        <dbReference type="Rhea" id="RHEA:16449"/>
        <dbReference type="ChEBI" id="CHEBI:15378"/>
        <dbReference type="ChEBI" id="CHEBI:57287"/>
        <dbReference type="ChEBI" id="CHEBI:57288"/>
        <dbReference type="ChEBI" id="CHEBI:58390"/>
        <dbReference type="ChEBI" id="CHEBI:58549"/>
        <dbReference type="EC" id="2.3.1.82"/>
    </reaction>
</comment>
<feature type="domain" description="N-acetyltransferase" evidence="9">
    <location>
        <begin position="2"/>
        <end position="148"/>
    </location>
</feature>
<dbReference type="CDD" id="cd04301">
    <property type="entry name" value="NAT_SF"/>
    <property type="match status" value="1"/>
</dbReference>
<evidence type="ECO:0000256" key="3">
    <source>
        <dbReference type="ARBA" id="ARBA00017677"/>
    </source>
</evidence>
<keyword evidence="5" id="KW-0046">Antibiotic resistance</keyword>
<evidence type="ECO:0000256" key="1">
    <source>
        <dbReference type="ARBA" id="ARBA00011738"/>
    </source>
</evidence>
<evidence type="ECO:0000256" key="8">
    <source>
        <dbReference type="ARBA" id="ARBA00048923"/>
    </source>
</evidence>
<keyword evidence="11" id="KW-1185">Reference proteome</keyword>
<dbReference type="InterPro" id="IPR000182">
    <property type="entry name" value="GNAT_dom"/>
</dbReference>
<evidence type="ECO:0000259" key="9">
    <source>
        <dbReference type="PROSITE" id="PS51186"/>
    </source>
</evidence>
<dbReference type="NCBIfam" id="NF043067">
    <property type="entry name" value="AAC_6p_group_E"/>
    <property type="match status" value="1"/>
</dbReference>
<dbReference type="PIRSF" id="PIRSF000452">
    <property type="entry name" value="6-N-acetyltransf"/>
    <property type="match status" value="1"/>
</dbReference>
<evidence type="ECO:0000313" key="11">
    <source>
        <dbReference type="Proteomes" id="UP000184038"/>
    </source>
</evidence>
<dbReference type="PROSITE" id="PS51186">
    <property type="entry name" value="GNAT"/>
    <property type="match status" value="1"/>
</dbReference>
<dbReference type="InterPro" id="IPR024170">
    <property type="entry name" value="Aminoglycoside_N6-AcTrfrase"/>
</dbReference>
<dbReference type="OrthoDB" id="118633at2"/>
<dbReference type="InterPro" id="IPR050832">
    <property type="entry name" value="Bact_Acetyltransf"/>
</dbReference>
<dbReference type="Gene3D" id="3.40.630.30">
    <property type="match status" value="1"/>
</dbReference>
<name>A0A1M7GLP7_9FIRM</name>
<dbReference type="EMBL" id="FRCP01000007">
    <property type="protein sequence ID" value="SHM17322.1"/>
    <property type="molecule type" value="Genomic_DNA"/>
</dbReference>
<organism evidence="10 11">
    <name type="scientific">Anaerosporobacter mobilis DSM 15930</name>
    <dbReference type="NCBI Taxonomy" id="1120996"/>
    <lineage>
        <taxon>Bacteria</taxon>
        <taxon>Bacillati</taxon>
        <taxon>Bacillota</taxon>
        <taxon>Clostridia</taxon>
        <taxon>Lachnospirales</taxon>
        <taxon>Lachnospiraceae</taxon>
        <taxon>Anaerosporobacter</taxon>
    </lineage>
</organism>
<dbReference type="AlphaFoldDB" id="A0A1M7GLP7"/>
<dbReference type="GO" id="GO:0047663">
    <property type="term" value="F:aminoglycoside 6'-N-acetyltransferase activity"/>
    <property type="evidence" value="ECO:0007669"/>
    <property type="project" value="UniProtKB-EC"/>
</dbReference>
<sequence>MIKIHKAILSESKIVTELFIRMWEDHNLEELQQEFEEDIASDESSIFLAYFDELPVAVAQCRLRKDYVEGTCSSPVGYLEGIYVEQEYRKQGIAKLLCKECENWAKEKGCEEFASDCELSNETSLKFHLRIGFDEVNRIICFTKKLSL</sequence>
<reference evidence="10 11" key="1">
    <citation type="submission" date="2016-11" db="EMBL/GenBank/DDBJ databases">
        <authorList>
            <person name="Jaros S."/>
            <person name="Januszkiewicz K."/>
            <person name="Wedrychowicz H."/>
        </authorList>
    </citation>
    <scope>NUCLEOTIDE SEQUENCE [LARGE SCALE GENOMIC DNA]</scope>
    <source>
        <strain evidence="10 11">DSM 15930</strain>
    </source>
</reference>
<dbReference type="STRING" id="1120996.SAMN02746066_01001"/>
<dbReference type="PANTHER" id="PTHR43877:SF1">
    <property type="entry name" value="ACETYLTRANSFERASE"/>
    <property type="match status" value="1"/>
</dbReference>
<dbReference type="Proteomes" id="UP000184038">
    <property type="component" value="Unassembled WGS sequence"/>
</dbReference>
<comment type="subunit">
    <text evidence="1">Homodimer.</text>
</comment>
<keyword evidence="6" id="KW-0012">Acyltransferase</keyword>
<dbReference type="EC" id="2.3.1.82" evidence="2"/>
<dbReference type="RefSeq" id="WP_073283943.1">
    <property type="nucleotide sequence ID" value="NZ_FRCP01000007.1"/>
</dbReference>
<evidence type="ECO:0000256" key="4">
    <source>
        <dbReference type="ARBA" id="ARBA00022679"/>
    </source>
</evidence>
<evidence type="ECO:0000256" key="2">
    <source>
        <dbReference type="ARBA" id="ARBA00012888"/>
    </source>
</evidence>
<evidence type="ECO:0000313" key="10">
    <source>
        <dbReference type="EMBL" id="SHM17322.1"/>
    </source>
</evidence>
<dbReference type="GO" id="GO:0046677">
    <property type="term" value="P:response to antibiotic"/>
    <property type="evidence" value="ECO:0007669"/>
    <property type="project" value="UniProtKB-KW"/>
</dbReference>
<dbReference type="Pfam" id="PF00583">
    <property type="entry name" value="Acetyltransf_1"/>
    <property type="match status" value="1"/>
</dbReference>
<accession>A0A1M7GLP7</accession>
<protein>
    <recommendedName>
        <fullName evidence="3">Aminoglycoside N(6')-acetyltransferase type 1</fullName>
        <ecNumber evidence="2">2.3.1.82</ecNumber>
    </recommendedName>
    <alternativeName>
        <fullName evidence="7">Aminoglycoside resistance protein</fullName>
    </alternativeName>
</protein>
<dbReference type="InterPro" id="IPR016181">
    <property type="entry name" value="Acyl_CoA_acyltransferase"/>
</dbReference>
<evidence type="ECO:0000256" key="7">
    <source>
        <dbReference type="ARBA" id="ARBA00029660"/>
    </source>
</evidence>